<organism evidence="1 2">
    <name type="scientific">Protofrankia coriariae</name>
    <dbReference type="NCBI Taxonomy" id="1562887"/>
    <lineage>
        <taxon>Bacteria</taxon>
        <taxon>Bacillati</taxon>
        <taxon>Actinomycetota</taxon>
        <taxon>Actinomycetes</taxon>
        <taxon>Frankiales</taxon>
        <taxon>Frankiaceae</taxon>
        <taxon>Protofrankia</taxon>
    </lineage>
</organism>
<accession>A0ABR5F2G2</accession>
<protein>
    <submittedName>
        <fullName evidence="1">Transporter</fullName>
    </submittedName>
</protein>
<evidence type="ECO:0000313" key="1">
    <source>
        <dbReference type="EMBL" id="KLL10911.1"/>
    </source>
</evidence>
<dbReference type="EMBL" id="JWIO01000023">
    <property type="protein sequence ID" value="KLL10911.1"/>
    <property type="molecule type" value="Genomic_DNA"/>
</dbReference>
<reference evidence="1 2" key="1">
    <citation type="submission" date="2014-12" db="EMBL/GenBank/DDBJ databases">
        <title>Frankia sp. BMG5.1 draft genome.</title>
        <authorList>
            <person name="Gtari M."/>
            <person name="Ghodhbane-Gtari F."/>
            <person name="Nouioui I."/>
            <person name="Ktari A."/>
            <person name="Hezbri K."/>
            <person name="Mimouni W."/>
            <person name="Sbissi I."/>
            <person name="Ayari A."/>
            <person name="Yamanaka T."/>
            <person name="Normand P."/>
            <person name="Tisa L.S."/>
            <person name="Boudabous A."/>
        </authorList>
    </citation>
    <scope>NUCLEOTIDE SEQUENCE [LARGE SCALE GENOMIC DNA]</scope>
    <source>
        <strain evidence="1 2">BMG5.1</strain>
    </source>
</reference>
<dbReference type="NCBIfam" id="NF038356">
    <property type="entry name" value="actino_DLW39"/>
    <property type="match status" value="1"/>
</dbReference>
<gene>
    <name evidence="1" type="ORF">FrCorBMG51_14840</name>
</gene>
<dbReference type="RefSeq" id="WP_047223659.1">
    <property type="nucleotide sequence ID" value="NZ_JWIO01000023.1"/>
</dbReference>
<keyword evidence="2" id="KW-1185">Reference proteome</keyword>
<sequence>MLRKLAVLAVVAGAGAVATVVRRRRGRDEVDLWHEATTAINAS</sequence>
<proteinExistence type="predicted"/>
<name>A0ABR5F2G2_9ACTN</name>
<comment type="caution">
    <text evidence="1">The sequence shown here is derived from an EMBL/GenBank/DDBJ whole genome shotgun (WGS) entry which is preliminary data.</text>
</comment>
<evidence type="ECO:0000313" key="2">
    <source>
        <dbReference type="Proteomes" id="UP000035425"/>
    </source>
</evidence>
<dbReference type="Proteomes" id="UP000035425">
    <property type="component" value="Unassembled WGS sequence"/>
</dbReference>
<dbReference type="InterPro" id="IPR047990">
    <property type="entry name" value="DLW39-like"/>
</dbReference>